<accession>A0A8R7U565</accession>
<organism evidence="1 2">
    <name type="scientific">Triticum urartu</name>
    <name type="common">Red wild einkorn</name>
    <name type="synonym">Crithodium urartu</name>
    <dbReference type="NCBI Taxonomy" id="4572"/>
    <lineage>
        <taxon>Eukaryota</taxon>
        <taxon>Viridiplantae</taxon>
        <taxon>Streptophyta</taxon>
        <taxon>Embryophyta</taxon>
        <taxon>Tracheophyta</taxon>
        <taxon>Spermatophyta</taxon>
        <taxon>Magnoliopsida</taxon>
        <taxon>Liliopsida</taxon>
        <taxon>Poales</taxon>
        <taxon>Poaceae</taxon>
        <taxon>BOP clade</taxon>
        <taxon>Pooideae</taxon>
        <taxon>Triticodae</taxon>
        <taxon>Triticeae</taxon>
        <taxon>Triticinae</taxon>
        <taxon>Triticum</taxon>
    </lineage>
</organism>
<protein>
    <submittedName>
        <fullName evidence="1">Uncharacterized protein</fullName>
    </submittedName>
</protein>
<gene>
    <name evidence="1" type="primary">LOC125553451</name>
</gene>
<proteinExistence type="predicted"/>
<name>A0A8R7U565_TRIUA</name>
<evidence type="ECO:0000313" key="1">
    <source>
        <dbReference type="EnsemblPlants" id="TuG1812G0400000442.01.T01.cds434599"/>
    </source>
</evidence>
<dbReference type="Proteomes" id="UP000015106">
    <property type="component" value="Chromosome 4"/>
</dbReference>
<sequence>MFFFNQLYVGTSRAFGAGCSCVPAAVVEDEGDVERQVDGDAEDAELDGGAEAGGDVELDELPDHGAALLVGRHVDLELEQHQHVGAHLEVGQRVRRARVAAGRGGLAADPGDQEEVQRQEERRETCCGFGRHCFDASPGVEVHVRSGALDCSVG</sequence>
<dbReference type="AlphaFoldDB" id="A0A8R7U565"/>
<keyword evidence="2" id="KW-1185">Reference proteome</keyword>
<dbReference type="Gramene" id="TuG1812G0400000442.01.T01">
    <property type="protein sequence ID" value="TuG1812G0400000442.01.T01.cds434599"/>
    <property type="gene ID" value="TuG1812G0400000442.01"/>
</dbReference>
<reference evidence="1" key="2">
    <citation type="submission" date="2018-03" db="EMBL/GenBank/DDBJ databases">
        <title>The Triticum urartu genome reveals the dynamic nature of wheat genome evolution.</title>
        <authorList>
            <person name="Ling H."/>
            <person name="Ma B."/>
            <person name="Shi X."/>
            <person name="Liu H."/>
            <person name="Dong L."/>
            <person name="Sun H."/>
            <person name="Cao Y."/>
            <person name="Gao Q."/>
            <person name="Zheng S."/>
            <person name="Li Y."/>
            <person name="Yu Y."/>
            <person name="Du H."/>
            <person name="Qi M."/>
            <person name="Li Y."/>
            <person name="Yu H."/>
            <person name="Cui Y."/>
            <person name="Wang N."/>
            <person name="Chen C."/>
            <person name="Wu H."/>
            <person name="Zhao Y."/>
            <person name="Zhang J."/>
            <person name="Li Y."/>
            <person name="Zhou W."/>
            <person name="Zhang B."/>
            <person name="Hu W."/>
            <person name="Eijk M."/>
            <person name="Tang J."/>
            <person name="Witsenboer H."/>
            <person name="Zhao S."/>
            <person name="Li Z."/>
            <person name="Zhang A."/>
            <person name="Wang D."/>
            <person name="Liang C."/>
        </authorList>
    </citation>
    <scope>NUCLEOTIDE SEQUENCE [LARGE SCALE GENOMIC DNA]</scope>
    <source>
        <strain evidence="1">cv. G1812</strain>
    </source>
</reference>
<reference evidence="1" key="3">
    <citation type="submission" date="2022-06" db="UniProtKB">
        <authorList>
            <consortium name="EnsemblPlants"/>
        </authorList>
    </citation>
    <scope>IDENTIFICATION</scope>
</reference>
<reference evidence="2" key="1">
    <citation type="journal article" date="2013" name="Nature">
        <title>Draft genome of the wheat A-genome progenitor Triticum urartu.</title>
        <authorList>
            <person name="Ling H.Q."/>
            <person name="Zhao S."/>
            <person name="Liu D."/>
            <person name="Wang J."/>
            <person name="Sun H."/>
            <person name="Zhang C."/>
            <person name="Fan H."/>
            <person name="Li D."/>
            <person name="Dong L."/>
            <person name="Tao Y."/>
            <person name="Gao C."/>
            <person name="Wu H."/>
            <person name="Li Y."/>
            <person name="Cui Y."/>
            <person name="Guo X."/>
            <person name="Zheng S."/>
            <person name="Wang B."/>
            <person name="Yu K."/>
            <person name="Liang Q."/>
            <person name="Yang W."/>
            <person name="Lou X."/>
            <person name="Chen J."/>
            <person name="Feng M."/>
            <person name="Jian J."/>
            <person name="Zhang X."/>
            <person name="Luo G."/>
            <person name="Jiang Y."/>
            <person name="Liu J."/>
            <person name="Wang Z."/>
            <person name="Sha Y."/>
            <person name="Zhang B."/>
            <person name="Wu H."/>
            <person name="Tang D."/>
            <person name="Shen Q."/>
            <person name="Xue P."/>
            <person name="Zou S."/>
            <person name="Wang X."/>
            <person name="Liu X."/>
            <person name="Wang F."/>
            <person name="Yang Y."/>
            <person name="An X."/>
            <person name="Dong Z."/>
            <person name="Zhang K."/>
            <person name="Zhang X."/>
            <person name="Luo M.C."/>
            <person name="Dvorak J."/>
            <person name="Tong Y."/>
            <person name="Wang J."/>
            <person name="Yang H."/>
            <person name="Li Z."/>
            <person name="Wang D."/>
            <person name="Zhang A."/>
            <person name="Wang J."/>
        </authorList>
    </citation>
    <scope>NUCLEOTIDE SEQUENCE</scope>
    <source>
        <strain evidence="2">cv. G1812</strain>
    </source>
</reference>
<evidence type="ECO:0000313" key="2">
    <source>
        <dbReference type="Proteomes" id="UP000015106"/>
    </source>
</evidence>
<dbReference type="EnsemblPlants" id="TuG1812G0400000442.01.T01">
    <property type="protein sequence ID" value="TuG1812G0400000442.01.T01.cds434599"/>
    <property type="gene ID" value="TuG1812G0400000442.01"/>
</dbReference>